<feature type="non-terminal residue" evidence="2">
    <location>
        <position position="54"/>
    </location>
</feature>
<accession>A0A6G0ZGX8</accession>
<keyword evidence="3" id="KW-1185">Reference proteome</keyword>
<name>A0A6G0ZGX8_APHCR</name>
<organism evidence="2 3">
    <name type="scientific">Aphis craccivora</name>
    <name type="common">Cowpea aphid</name>
    <dbReference type="NCBI Taxonomy" id="307492"/>
    <lineage>
        <taxon>Eukaryota</taxon>
        <taxon>Metazoa</taxon>
        <taxon>Ecdysozoa</taxon>
        <taxon>Arthropoda</taxon>
        <taxon>Hexapoda</taxon>
        <taxon>Insecta</taxon>
        <taxon>Pterygota</taxon>
        <taxon>Neoptera</taxon>
        <taxon>Paraneoptera</taxon>
        <taxon>Hemiptera</taxon>
        <taxon>Sternorrhyncha</taxon>
        <taxon>Aphidomorpha</taxon>
        <taxon>Aphidoidea</taxon>
        <taxon>Aphididae</taxon>
        <taxon>Aphidini</taxon>
        <taxon>Aphis</taxon>
        <taxon>Aphis</taxon>
    </lineage>
</organism>
<dbReference type="AlphaFoldDB" id="A0A6G0ZGX8"/>
<evidence type="ECO:0000313" key="3">
    <source>
        <dbReference type="Proteomes" id="UP000478052"/>
    </source>
</evidence>
<proteinExistence type="predicted"/>
<dbReference type="Proteomes" id="UP000478052">
    <property type="component" value="Unassembled WGS sequence"/>
</dbReference>
<evidence type="ECO:0000256" key="1">
    <source>
        <dbReference type="SAM" id="MobiDB-lite"/>
    </source>
</evidence>
<protein>
    <submittedName>
        <fullName evidence="2">Putative zinc finger protein 735</fullName>
    </submittedName>
</protein>
<gene>
    <name evidence="2" type="ORF">FWK35_00000796</name>
</gene>
<feature type="compositionally biased region" description="Polar residues" evidence="1">
    <location>
        <begin position="1"/>
        <end position="20"/>
    </location>
</feature>
<reference evidence="2 3" key="1">
    <citation type="submission" date="2019-08" db="EMBL/GenBank/DDBJ databases">
        <title>Whole genome of Aphis craccivora.</title>
        <authorList>
            <person name="Voronova N.V."/>
            <person name="Shulinski R.S."/>
            <person name="Bandarenka Y.V."/>
            <person name="Zhorov D.G."/>
            <person name="Warner D."/>
        </authorList>
    </citation>
    <scope>NUCLEOTIDE SEQUENCE [LARGE SCALE GENOMIC DNA]</scope>
    <source>
        <strain evidence="2">180601</strain>
        <tissue evidence="2">Whole Body</tissue>
    </source>
</reference>
<dbReference type="EMBL" id="VUJU01000453">
    <property type="protein sequence ID" value="KAF0770300.1"/>
    <property type="molecule type" value="Genomic_DNA"/>
</dbReference>
<sequence length="54" mass="6280">MYSKFSTSAGEKSSSENYHSNDACDDFWENQEQVFNGLQEKNTIEDTNIIEKRL</sequence>
<feature type="region of interest" description="Disordered" evidence="1">
    <location>
        <begin position="1"/>
        <end position="23"/>
    </location>
</feature>
<comment type="caution">
    <text evidence="2">The sequence shown here is derived from an EMBL/GenBank/DDBJ whole genome shotgun (WGS) entry which is preliminary data.</text>
</comment>
<evidence type="ECO:0000313" key="2">
    <source>
        <dbReference type="EMBL" id="KAF0770300.1"/>
    </source>
</evidence>